<reference evidence="2 3" key="1">
    <citation type="journal article" date="2006" name="Nat. Biotechnol.">
        <title>Complete genome of the mutualistic, N2-fixing grass endophyte Azoarcus sp. strain BH72.</title>
        <authorList>
            <person name="Krause A."/>
            <person name="Ramakumar A."/>
            <person name="Bartels D."/>
            <person name="Battistoni F."/>
            <person name="Bekel T."/>
            <person name="Boch J."/>
            <person name="Boehm M."/>
            <person name="Friedrich F."/>
            <person name="Hurek T."/>
            <person name="Krause L."/>
            <person name="Linke B."/>
            <person name="McHardy A.C."/>
            <person name="Sarkar A."/>
            <person name="Schneiker S."/>
            <person name="Syed A.A."/>
            <person name="Thauer R."/>
            <person name="Vorhoelter F.-J."/>
            <person name="Weidner S."/>
            <person name="Puehler A."/>
            <person name="Reinhold-Hurek B."/>
            <person name="Kaiser O."/>
            <person name="Goesmann A."/>
        </authorList>
    </citation>
    <scope>NUCLEOTIDE SEQUENCE [LARGE SCALE GENOMIC DNA]</scope>
    <source>
        <strain evidence="2 3">BH72</strain>
    </source>
</reference>
<accession>A1K8Q2</accession>
<evidence type="ECO:0000259" key="1">
    <source>
        <dbReference type="Pfam" id="PF04230"/>
    </source>
</evidence>
<dbReference type="Pfam" id="PF04230">
    <property type="entry name" value="PS_pyruv_trans"/>
    <property type="match status" value="1"/>
</dbReference>
<dbReference type="AlphaFoldDB" id="A1K8Q2"/>
<dbReference type="STRING" id="62928.azo2590"/>
<dbReference type="RefSeq" id="WP_011766317.1">
    <property type="nucleotide sequence ID" value="NC_008702.1"/>
</dbReference>
<keyword evidence="3" id="KW-1185">Reference proteome</keyword>
<feature type="domain" description="Polysaccharide pyruvyl transferase" evidence="1">
    <location>
        <begin position="165"/>
        <end position="341"/>
    </location>
</feature>
<evidence type="ECO:0000313" key="2">
    <source>
        <dbReference type="EMBL" id="CAL95207.1"/>
    </source>
</evidence>
<dbReference type="KEGG" id="azo:azo2590"/>
<gene>
    <name evidence="2" type="ordered locus">azo2590</name>
</gene>
<organism evidence="2 3">
    <name type="scientific">Azoarcus sp. (strain BH72)</name>
    <dbReference type="NCBI Taxonomy" id="418699"/>
    <lineage>
        <taxon>Bacteria</taxon>
        <taxon>Pseudomonadati</taxon>
        <taxon>Pseudomonadota</taxon>
        <taxon>Betaproteobacteria</taxon>
        <taxon>Rhodocyclales</taxon>
        <taxon>Zoogloeaceae</taxon>
        <taxon>Azoarcus</taxon>
    </lineage>
</organism>
<dbReference type="EMBL" id="AM406670">
    <property type="protein sequence ID" value="CAL95207.1"/>
    <property type="molecule type" value="Genomic_DNA"/>
</dbReference>
<dbReference type="Proteomes" id="UP000002588">
    <property type="component" value="Chromosome"/>
</dbReference>
<name>A1K8Q2_AZOSB</name>
<dbReference type="eggNOG" id="COG2327">
    <property type="taxonomic scope" value="Bacteria"/>
</dbReference>
<evidence type="ECO:0000313" key="3">
    <source>
        <dbReference type="Proteomes" id="UP000002588"/>
    </source>
</evidence>
<sequence length="422" mass="44190">MVHASSASRDRLHAAAPVILFGAFDRHNLGDLLFPHLVAALLPGRRCIPAGLAARDLRRWGGHRVYALGQLTANWKGPPPVLVHAGGELLDCDAWQAAVMLQTRDGAGQAIARFQGLPAAAADWAAEQTGSTALAPYAVAGGRVPAWTTIIHNAVGGVGLAARPAPFRDTVRAALRDAAAVGVRDRHTQATLAAWGIGSVLLPDPAVMTASILGDAVVRRAARGEPALIRRLFPRGYVAVQLGPGFEDDASLARLAGELDRVALTTGQATVLFRAGAAPWHDDFFTLTRLAARMRTPVRVFASLHVLDLCALLAGAAGYCGSSLHGRIVASAFGRPALTLRSSAAVEQGAKTHAYLETWPSTAGPAESGVAGLADALNTCLGADTTILAKEAEALAARYRREWSQLAAPIWVTDERPGSAQE</sequence>
<protein>
    <recommendedName>
        <fullName evidence="1">Polysaccharide pyruvyl transferase domain-containing protein</fullName>
    </recommendedName>
</protein>
<dbReference type="HOGENOM" id="CLU_058584_0_0_4"/>
<dbReference type="InterPro" id="IPR007345">
    <property type="entry name" value="Polysacch_pyruvyl_Trfase"/>
</dbReference>
<proteinExistence type="predicted"/>